<evidence type="ECO:0000256" key="5">
    <source>
        <dbReference type="ARBA" id="ARBA00022553"/>
    </source>
</evidence>
<dbReference type="PROSITE" id="PS50109">
    <property type="entry name" value="HIS_KIN"/>
    <property type="match status" value="1"/>
</dbReference>
<evidence type="ECO:0000256" key="3">
    <source>
        <dbReference type="ARBA" id="ARBA00012438"/>
    </source>
</evidence>
<dbReference type="InterPro" id="IPR036097">
    <property type="entry name" value="HisK_dim/P_sf"/>
</dbReference>
<dbReference type="EC" id="2.7.13.3" evidence="3"/>
<proteinExistence type="predicted"/>
<dbReference type="InterPro" id="IPR005467">
    <property type="entry name" value="His_kinase_dom"/>
</dbReference>
<dbReference type="InterPro" id="IPR003661">
    <property type="entry name" value="HisK_dim/P_dom"/>
</dbReference>
<dbReference type="SMART" id="SM00304">
    <property type="entry name" value="HAMP"/>
    <property type="match status" value="1"/>
</dbReference>
<evidence type="ECO:0000256" key="12">
    <source>
        <dbReference type="ARBA" id="ARBA00023012"/>
    </source>
</evidence>
<keyword evidence="6" id="KW-0808">Transferase</keyword>
<evidence type="ECO:0000313" key="17">
    <source>
        <dbReference type="EMBL" id="MEQ2519386.1"/>
    </source>
</evidence>
<name>A0ABV1GC36_9FIRM</name>
<dbReference type="Pfam" id="PF02518">
    <property type="entry name" value="HATPase_c"/>
    <property type="match status" value="1"/>
</dbReference>
<evidence type="ECO:0000256" key="4">
    <source>
        <dbReference type="ARBA" id="ARBA00022475"/>
    </source>
</evidence>
<dbReference type="Pfam" id="PF00512">
    <property type="entry name" value="HisKA"/>
    <property type="match status" value="1"/>
</dbReference>
<dbReference type="InterPro" id="IPR050398">
    <property type="entry name" value="HssS/ArlS-like"/>
</dbReference>
<dbReference type="CDD" id="cd00075">
    <property type="entry name" value="HATPase"/>
    <property type="match status" value="1"/>
</dbReference>
<evidence type="ECO:0000256" key="13">
    <source>
        <dbReference type="ARBA" id="ARBA00023136"/>
    </source>
</evidence>
<sequence>MKFAQKLSCTIILLVAASFSVGGFLLVWGNFNDSLDEAEAQAERWHLMQCYAMESEVLTRMAQGTEITDENMRSYMESLPAYESESLATMNFIRLMTDESEVYSAFTSDTWADWFPLRGGDTAYELRQADDRCYLLLQNQVNTPVKTYYMQSVNDVTSVFDARDQQLWRLWQMEAVTLVLCAGAAVVLSNRLTKPLKTLSEASTRIAQGEYDVRTELDTGDEVGLVSRNFDAMAEAVQKNVDELALSVRQREDFMGAFSHELKTPMTAIIGYADTLRSMQVSPEQQRMAAGYIFSEAKRVESLSRKLLMLMGLSEQKAELEPVPLEQIFRAVYVALAPVSSRIKLCFQKSPGVVVLADKDLLTDLVYNLMHNALKAEPKDQRIYALWRQEKNRICVTVADKGRGIPADQLGRITEPFYMVDKSRARRQGGSGMGLALCSEIARLHGTTLTFESKEGKGTSVSFWLELQTSEGADGK</sequence>
<dbReference type="RefSeq" id="WP_349214820.1">
    <property type="nucleotide sequence ID" value="NZ_JBBMFA010000052.1"/>
</dbReference>
<feature type="transmembrane region" description="Helical" evidence="14">
    <location>
        <begin position="7"/>
        <end position="28"/>
    </location>
</feature>
<gene>
    <name evidence="17" type="ORF">WMO24_02875</name>
</gene>
<dbReference type="PANTHER" id="PTHR45528:SF1">
    <property type="entry name" value="SENSOR HISTIDINE KINASE CPXA"/>
    <property type="match status" value="1"/>
</dbReference>
<evidence type="ECO:0000256" key="7">
    <source>
        <dbReference type="ARBA" id="ARBA00022692"/>
    </source>
</evidence>
<evidence type="ECO:0000256" key="2">
    <source>
        <dbReference type="ARBA" id="ARBA00004651"/>
    </source>
</evidence>
<dbReference type="SMART" id="SM00387">
    <property type="entry name" value="HATPase_c"/>
    <property type="match status" value="1"/>
</dbReference>
<evidence type="ECO:0000256" key="10">
    <source>
        <dbReference type="ARBA" id="ARBA00022840"/>
    </source>
</evidence>
<keyword evidence="11 14" id="KW-1133">Transmembrane helix</keyword>
<dbReference type="SUPFAM" id="SSF158472">
    <property type="entry name" value="HAMP domain-like"/>
    <property type="match status" value="1"/>
</dbReference>
<feature type="domain" description="Histidine kinase" evidence="15">
    <location>
        <begin position="257"/>
        <end position="469"/>
    </location>
</feature>
<evidence type="ECO:0000313" key="18">
    <source>
        <dbReference type="Proteomes" id="UP001477672"/>
    </source>
</evidence>
<dbReference type="SUPFAM" id="SSF55874">
    <property type="entry name" value="ATPase domain of HSP90 chaperone/DNA topoisomerase II/histidine kinase"/>
    <property type="match status" value="1"/>
</dbReference>
<dbReference type="InterPro" id="IPR036890">
    <property type="entry name" value="HATPase_C_sf"/>
</dbReference>
<evidence type="ECO:0000256" key="1">
    <source>
        <dbReference type="ARBA" id="ARBA00000085"/>
    </source>
</evidence>
<comment type="catalytic activity">
    <reaction evidence="1">
        <text>ATP + protein L-histidine = ADP + protein N-phospho-L-histidine.</text>
        <dbReference type="EC" id="2.7.13.3"/>
    </reaction>
</comment>
<feature type="domain" description="HAMP" evidence="16">
    <location>
        <begin position="190"/>
        <end position="242"/>
    </location>
</feature>
<dbReference type="Gene3D" id="6.10.340.10">
    <property type="match status" value="1"/>
</dbReference>
<dbReference type="Proteomes" id="UP001477672">
    <property type="component" value="Unassembled WGS sequence"/>
</dbReference>
<dbReference type="Gene3D" id="1.10.287.130">
    <property type="match status" value="1"/>
</dbReference>
<dbReference type="PRINTS" id="PR00344">
    <property type="entry name" value="BCTRLSENSOR"/>
</dbReference>
<protein>
    <recommendedName>
        <fullName evidence="3">histidine kinase</fullName>
        <ecNumber evidence="3">2.7.13.3</ecNumber>
    </recommendedName>
</protein>
<reference evidence="17 18" key="1">
    <citation type="submission" date="2024-03" db="EMBL/GenBank/DDBJ databases">
        <title>Human intestinal bacterial collection.</title>
        <authorList>
            <person name="Pauvert C."/>
            <person name="Hitch T.C.A."/>
            <person name="Clavel T."/>
        </authorList>
    </citation>
    <scope>NUCLEOTIDE SEQUENCE [LARGE SCALE GENOMIC DNA]</scope>
    <source>
        <strain evidence="17 18">CLA-JM-H11</strain>
    </source>
</reference>
<keyword evidence="18" id="KW-1185">Reference proteome</keyword>
<dbReference type="GO" id="GO:0016301">
    <property type="term" value="F:kinase activity"/>
    <property type="evidence" value="ECO:0007669"/>
    <property type="project" value="UniProtKB-KW"/>
</dbReference>
<dbReference type="CDD" id="cd06225">
    <property type="entry name" value="HAMP"/>
    <property type="match status" value="1"/>
</dbReference>
<dbReference type="Gene3D" id="3.30.565.10">
    <property type="entry name" value="Histidine kinase-like ATPase, C-terminal domain"/>
    <property type="match status" value="1"/>
</dbReference>
<evidence type="ECO:0000256" key="9">
    <source>
        <dbReference type="ARBA" id="ARBA00022777"/>
    </source>
</evidence>
<dbReference type="Pfam" id="PF00672">
    <property type="entry name" value="HAMP"/>
    <property type="match status" value="1"/>
</dbReference>
<keyword evidence="5" id="KW-0597">Phosphoprotein</keyword>
<dbReference type="EMBL" id="JBBMFA010000052">
    <property type="protein sequence ID" value="MEQ2519386.1"/>
    <property type="molecule type" value="Genomic_DNA"/>
</dbReference>
<organism evidence="17 18">
    <name type="scientific">Ruthenibacterium intestinale</name>
    <dbReference type="NCBI Taxonomy" id="3133163"/>
    <lineage>
        <taxon>Bacteria</taxon>
        <taxon>Bacillati</taxon>
        <taxon>Bacillota</taxon>
        <taxon>Clostridia</taxon>
        <taxon>Eubacteriales</taxon>
        <taxon>Oscillospiraceae</taxon>
        <taxon>Ruthenibacterium</taxon>
    </lineage>
</organism>
<keyword evidence="12" id="KW-0902">Two-component regulatory system</keyword>
<evidence type="ECO:0000259" key="16">
    <source>
        <dbReference type="PROSITE" id="PS50885"/>
    </source>
</evidence>
<dbReference type="PANTHER" id="PTHR45528">
    <property type="entry name" value="SENSOR HISTIDINE KINASE CPXA"/>
    <property type="match status" value="1"/>
</dbReference>
<keyword evidence="13 14" id="KW-0472">Membrane</keyword>
<keyword evidence="4" id="KW-1003">Cell membrane</keyword>
<dbReference type="InterPro" id="IPR003594">
    <property type="entry name" value="HATPase_dom"/>
</dbReference>
<evidence type="ECO:0000256" key="11">
    <source>
        <dbReference type="ARBA" id="ARBA00022989"/>
    </source>
</evidence>
<keyword evidence="9 17" id="KW-0418">Kinase</keyword>
<comment type="caution">
    <text evidence="17">The sequence shown here is derived from an EMBL/GenBank/DDBJ whole genome shotgun (WGS) entry which is preliminary data.</text>
</comment>
<keyword evidence="7 14" id="KW-0812">Transmembrane</keyword>
<evidence type="ECO:0000256" key="6">
    <source>
        <dbReference type="ARBA" id="ARBA00022679"/>
    </source>
</evidence>
<keyword evidence="10" id="KW-0067">ATP-binding</keyword>
<dbReference type="PROSITE" id="PS50885">
    <property type="entry name" value="HAMP"/>
    <property type="match status" value="1"/>
</dbReference>
<dbReference type="CDD" id="cd00082">
    <property type="entry name" value="HisKA"/>
    <property type="match status" value="1"/>
</dbReference>
<evidence type="ECO:0000259" key="15">
    <source>
        <dbReference type="PROSITE" id="PS50109"/>
    </source>
</evidence>
<dbReference type="SMART" id="SM00388">
    <property type="entry name" value="HisKA"/>
    <property type="match status" value="1"/>
</dbReference>
<dbReference type="SUPFAM" id="SSF47384">
    <property type="entry name" value="Homodimeric domain of signal transducing histidine kinase"/>
    <property type="match status" value="1"/>
</dbReference>
<dbReference type="InterPro" id="IPR004358">
    <property type="entry name" value="Sig_transdc_His_kin-like_C"/>
</dbReference>
<evidence type="ECO:0000256" key="14">
    <source>
        <dbReference type="SAM" id="Phobius"/>
    </source>
</evidence>
<comment type="subcellular location">
    <subcellularLocation>
        <location evidence="2">Cell membrane</location>
        <topology evidence="2">Multi-pass membrane protein</topology>
    </subcellularLocation>
</comment>
<evidence type="ECO:0000256" key="8">
    <source>
        <dbReference type="ARBA" id="ARBA00022741"/>
    </source>
</evidence>
<keyword evidence="8" id="KW-0547">Nucleotide-binding</keyword>
<accession>A0ABV1GC36</accession>
<dbReference type="InterPro" id="IPR003660">
    <property type="entry name" value="HAMP_dom"/>
</dbReference>